<dbReference type="Proteomes" id="UP000826722">
    <property type="component" value="Chromosome"/>
</dbReference>
<gene>
    <name evidence="5" type="ORF">ZMTM_10820</name>
</gene>
<dbReference type="Pfam" id="PF00263">
    <property type="entry name" value="Secretin"/>
    <property type="match status" value="1"/>
</dbReference>
<dbReference type="RefSeq" id="WP_221765318.1">
    <property type="nucleotide sequence ID" value="NZ_AP024110.1"/>
</dbReference>
<evidence type="ECO:0000259" key="3">
    <source>
        <dbReference type="Pfam" id="PF00263"/>
    </source>
</evidence>
<evidence type="ECO:0000256" key="2">
    <source>
        <dbReference type="SAM" id="SignalP"/>
    </source>
</evidence>
<reference evidence="5" key="1">
    <citation type="journal article" date="2021" name="Arch. Microbiol.">
        <title>Methyloradius palustris gen. nov., sp. nov., a methanol-oxidizing bacterium isolated from snow.</title>
        <authorList>
            <person name="Miyadera T."/>
            <person name="Kojima H."/>
            <person name="Fukui M."/>
        </authorList>
    </citation>
    <scope>NUCLEOTIDE SEQUENCE</scope>
    <source>
        <strain evidence="5">Zm11</strain>
    </source>
</reference>
<organism evidence="5 6">
    <name type="scientific">Methyloradius palustris</name>
    <dbReference type="NCBI Taxonomy" id="2778876"/>
    <lineage>
        <taxon>Bacteria</taxon>
        <taxon>Pseudomonadati</taxon>
        <taxon>Pseudomonadota</taxon>
        <taxon>Betaproteobacteria</taxon>
        <taxon>Nitrosomonadales</taxon>
        <taxon>Methylophilaceae</taxon>
        <taxon>Methyloradius</taxon>
    </lineage>
</organism>
<dbReference type="InterPro" id="IPR032789">
    <property type="entry name" value="T2SS-T3SS_pil_N"/>
</dbReference>
<feature type="domain" description="Type II/III secretion system secretin-like" evidence="3">
    <location>
        <begin position="301"/>
        <end position="456"/>
    </location>
</feature>
<dbReference type="GO" id="GO:0009306">
    <property type="term" value="P:protein secretion"/>
    <property type="evidence" value="ECO:0007669"/>
    <property type="project" value="InterPro"/>
</dbReference>
<dbReference type="Pfam" id="PF13629">
    <property type="entry name" value="T2SS-T3SS_pil_N"/>
    <property type="match status" value="1"/>
</dbReference>
<evidence type="ECO:0000313" key="5">
    <source>
        <dbReference type="EMBL" id="BCM24823.1"/>
    </source>
</evidence>
<evidence type="ECO:0000313" key="6">
    <source>
        <dbReference type="Proteomes" id="UP000826722"/>
    </source>
</evidence>
<dbReference type="GO" id="GO:0015627">
    <property type="term" value="C:type II protein secretion system complex"/>
    <property type="evidence" value="ECO:0007669"/>
    <property type="project" value="TreeGrafter"/>
</dbReference>
<keyword evidence="6" id="KW-1185">Reference proteome</keyword>
<feature type="chain" id="PRO_5034103545" evidence="2">
    <location>
        <begin position="31"/>
        <end position="487"/>
    </location>
</feature>
<keyword evidence="2" id="KW-0732">Signal</keyword>
<comment type="similarity">
    <text evidence="1">Belongs to the bacterial secretin family.</text>
</comment>
<dbReference type="EMBL" id="AP024110">
    <property type="protein sequence ID" value="BCM24823.1"/>
    <property type="molecule type" value="Genomic_DNA"/>
</dbReference>
<sequence>MNSKLKISLLLQGLVFSIALSNLTPSLAIAASTVTESGPVKTAKPITLNELPSKKFMSAHGAKPDDGNPSLDVQANVELISLYVGEATTLPVTNVSRVAVGNGKLITANVIDGREILLLGESPGDTSLFIWSGSKILKYRVKVNSQDIGDLTNNVQSMIKDLPNVKIDRVGDQIALSGTASKQDLKKLDIITQSTKQVINLVREEDVTLKKMVYIKVQFMEFRRTALQNLGIDWATSINGPSAALTADVISNNQFRYQGSSVDPSFTAGQGANAPLSISSQPWRLYLGLATTLTSRINLAISNGDAGVLASPELATRSGGEAKFLAGGQVPLPVTSPTGQVSVSFKDYGIKLNISPVVDDNNLIQAKLDTEVSAIDNSVVVQGIPGFTTRSTSSDINLKSGQTIVMSGLVNQSISNSINKFPWLGDVPILGNLFKSKNFQSNRSDLVMFVTPVVIDPASTANQQRLDKGKEMREKFDGMLGKKGIVD</sequence>
<dbReference type="InterPro" id="IPR050810">
    <property type="entry name" value="Bact_Secretion_Sys_Channel"/>
</dbReference>
<dbReference type="PANTHER" id="PTHR30332:SF17">
    <property type="entry name" value="TYPE IV PILIATION SYSTEM PROTEIN DR_0774-RELATED"/>
    <property type="match status" value="1"/>
</dbReference>
<evidence type="ECO:0000259" key="4">
    <source>
        <dbReference type="Pfam" id="PF13629"/>
    </source>
</evidence>
<feature type="signal peptide" evidence="2">
    <location>
        <begin position="1"/>
        <end position="30"/>
    </location>
</feature>
<proteinExistence type="inferred from homology"/>
<dbReference type="KEGG" id="mpau:ZMTM_10820"/>
<accession>A0A8D5K0J9</accession>
<dbReference type="PANTHER" id="PTHR30332">
    <property type="entry name" value="PROBABLE GENERAL SECRETION PATHWAY PROTEIN D"/>
    <property type="match status" value="1"/>
</dbReference>
<evidence type="ECO:0000256" key="1">
    <source>
        <dbReference type="RuleBase" id="RU004003"/>
    </source>
</evidence>
<name>A0A8D5K0J9_9PROT</name>
<protein>
    <submittedName>
        <fullName evidence="5">Secretion protein</fullName>
    </submittedName>
</protein>
<feature type="domain" description="Pilus formation protein N-terminal" evidence="4">
    <location>
        <begin position="80"/>
        <end position="143"/>
    </location>
</feature>
<dbReference type="InterPro" id="IPR004846">
    <property type="entry name" value="T2SS/T3SS_dom"/>
</dbReference>
<dbReference type="AlphaFoldDB" id="A0A8D5K0J9"/>